<protein>
    <submittedName>
        <fullName evidence="9">Putative Permease, MFS family</fullName>
    </submittedName>
</protein>
<keyword evidence="5 7" id="KW-1133">Transmembrane helix</keyword>
<dbReference type="RefSeq" id="WP_053380017.1">
    <property type="nucleotide sequence ID" value="NZ_CP011801.1"/>
</dbReference>
<dbReference type="InterPro" id="IPR036259">
    <property type="entry name" value="MFS_trans_sf"/>
</dbReference>
<dbReference type="PROSITE" id="PS50850">
    <property type="entry name" value="MFS"/>
    <property type="match status" value="1"/>
</dbReference>
<dbReference type="AlphaFoldDB" id="A0A0K2GDA8"/>
<dbReference type="Pfam" id="PF05977">
    <property type="entry name" value="MFS_3"/>
    <property type="match status" value="1"/>
</dbReference>
<feature type="transmembrane region" description="Helical" evidence="7">
    <location>
        <begin position="278"/>
        <end position="297"/>
    </location>
</feature>
<evidence type="ECO:0000256" key="4">
    <source>
        <dbReference type="ARBA" id="ARBA00022692"/>
    </source>
</evidence>
<dbReference type="Proteomes" id="UP000069205">
    <property type="component" value="Chromosome"/>
</dbReference>
<organism evidence="9 10">
    <name type="scientific">Nitrospira moscoviensis</name>
    <dbReference type="NCBI Taxonomy" id="42253"/>
    <lineage>
        <taxon>Bacteria</taxon>
        <taxon>Pseudomonadati</taxon>
        <taxon>Nitrospirota</taxon>
        <taxon>Nitrospiria</taxon>
        <taxon>Nitrospirales</taxon>
        <taxon>Nitrospiraceae</taxon>
        <taxon>Nitrospira</taxon>
    </lineage>
</organism>
<keyword evidence="10" id="KW-1185">Reference proteome</keyword>
<gene>
    <name evidence="9" type="ORF">NITMOv2_2510</name>
</gene>
<sequence>MLISSEDKTMGAPQAAKSRGWDLLTTKDFGLLFAGQTVSQIGDSLNKVALLWFVYELTGSAMKMAMVGLLQTLPPLLFGPLIGVYLDRFRKKPVMIVVDLVRTLAVLLIPLLYLFDALTLERLYVLVFITAVVSTIFGPALASAVPLIAPKDRLIAANALMQSTTNVGLLVGPAASGIGIALIGAQNVLYVDAATFLLSALCLVPIRMRETPPPAGAGWTTGIGRDLLAGFRFVFVEHKTVFLLMVTATLYSLGISAFVFLLPVFAKDVLDVGPIQLGWLWSSLGIGMLIASLGLATIRQGDVSQRLRLISAALAVGGLCVGGLGFLQAPLAAGAMIALIGGSTALFTPLVWAMLQELTPAHLLGRVFTSFATGGMASSMAGMAGFGWAADAIGPGASLGGISLILLLTAVAAGLMSRARPHPPAPVRAASPAYYSAGPAIVHS</sequence>
<name>A0A0K2GDA8_NITMO</name>
<feature type="transmembrane region" description="Helical" evidence="7">
    <location>
        <begin position="333"/>
        <end position="355"/>
    </location>
</feature>
<feature type="transmembrane region" description="Helical" evidence="7">
    <location>
        <begin position="93"/>
        <end position="113"/>
    </location>
</feature>
<feature type="transmembrane region" description="Helical" evidence="7">
    <location>
        <begin position="125"/>
        <end position="148"/>
    </location>
</feature>
<accession>A0A0K2GDA8</accession>
<feature type="transmembrane region" description="Helical" evidence="7">
    <location>
        <begin position="189"/>
        <end position="206"/>
    </location>
</feature>
<feature type="transmembrane region" description="Helical" evidence="7">
    <location>
        <begin position="64"/>
        <end position="86"/>
    </location>
</feature>
<dbReference type="GO" id="GO:0005886">
    <property type="term" value="C:plasma membrane"/>
    <property type="evidence" value="ECO:0007669"/>
    <property type="project" value="UniProtKB-SubCell"/>
</dbReference>
<dbReference type="EMBL" id="CP011801">
    <property type="protein sequence ID" value="ALA58923.1"/>
    <property type="molecule type" value="Genomic_DNA"/>
</dbReference>
<feature type="transmembrane region" description="Helical" evidence="7">
    <location>
        <begin position="309"/>
        <end position="327"/>
    </location>
</feature>
<dbReference type="SUPFAM" id="SSF103473">
    <property type="entry name" value="MFS general substrate transporter"/>
    <property type="match status" value="1"/>
</dbReference>
<dbReference type="InterPro" id="IPR010290">
    <property type="entry name" value="TM_effector"/>
</dbReference>
<comment type="subcellular location">
    <subcellularLocation>
        <location evidence="1">Cell membrane</location>
        <topology evidence="1">Multi-pass membrane protein</topology>
    </subcellularLocation>
</comment>
<evidence type="ECO:0000256" key="2">
    <source>
        <dbReference type="ARBA" id="ARBA00022448"/>
    </source>
</evidence>
<feature type="transmembrane region" description="Helical" evidence="7">
    <location>
        <begin position="160"/>
        <end position="183"/>
    </location>
</feature>
<feature type="transmembrane region" description="Helical" evidence="7">
    <location>
        <begin position="396"/>
        <end position="416"/>
    </location>
</feature>
<evidence type="ECO:0000256" key="6">
    <source>
        <dbReference type="ARBA" id="ARBA00023136"/>
    </source>
</evidence>
<dbReference type="PATRIC" id="fig|42253.5.peg.2475"/>
<keyword evidence="6 7" id="KW-0472">Membrane</keyword>
<reference evidence="9 10" key="1">
    <citation type="journal article" date="2015" name="Proc. Natl. Acad. Sci. U.S.A.">
        <title>Expanded metabolic versatility of ubiquitous nitrite-oxidizing bacteria from the genus Nitrospira.</title>
        <authorList>
            <person name="Koch H."/>
            <person name="Lucker S."/>
            <person name="Albertsen M."/>
            <person name="Kitzinger K."/>
            <person name="Herbold C."/>
            <person name="Spieck E."/>
            <person name="Nielsen P.H."/>
            <person name="Wagner M."/>
            <person name="Daims H."/>
        </authorList>
    </citation>
    <scope>NUCLEOTIDE SEQUENCE [LARGE SCALE GENOMIC DNA]</scope>
    <source>
        <strain evidence="9 10">NSP M-1</strain>
    </source>
</reference>
<feature type="domain" description="Major facilitator superfamily (MFS) profile" evidence="8">
    <location>
        <begin position="23"/>
        <end position="421"/>
    </location>
</feature>
<proteinExistence type="predicted"/>
<dbReference type="InterPro" id="IPR020846">
    <property type="entry name" value="MFS_dom"/>
</dbReference>
<feature type="transmembrane region" description="Helical" evidence="7">
    <location>
        <begin position="241"/>
        <end position="266"/>
    </location>
</feature>
<dbReference type="GO" id="GO:0022857">
    <property type="term" value="F:transmembrane transporter activity"/>
    <property type="evidence" value="ECO:0007669"/>
    <property type="project" value="InterPro"/>
</dbReference>
<keyword evidence="2" id="KW-0813">Transport</keyword>
<evidence type="ECO:0000256" key="5">
    <source>
        <dbReference type="ARBA" id="ARBA00022989"/>
    </source>
</evidence>
<evidence type="ECO:0000259" key="8">
    <source>
        <dbReference type="PROSITE" id="PS50850"/>
    </source>
</evidence>
<evidence type="ECO:0000313" key="9">
    <source>
        <dbReference type="EMBL" id="ALA58923.1"/>
    </source>
</evidence>
<dbReference type="Gene3D" id="1.20.1250.20">
    <property type="entry name" value="MFS general substrate transporter like domains"/>
    <property type="match status" value="2"/>
</dbReference>
<feature type="transmembrane region" description="Helical" evidence="7">
    <location>
        <begin position="367"/>
        <end position="390"/>
    </location>
</feature>
<evidence type="ECO:0000256" key="7">
    <source>
        <dbReference type="SAM" id="Phobius"/>
    </source>
</evidence>
<dbReference type="CDD" id="cd06173">
    <property type="entry name" value="MFS_MefA_like"/>
    <property type="match status" value="1"/>
</dbReference>
<keyword evidence="4 7" id="KW-0812">Transmembrane</keyword>
<dbReference type="PANTHER" id="PTHR43266">
    <property type="entry name" value="MACROLIDE-EFFLUX PROTEIN"/>
    <property type="match status" value="1"/>
</dbReference>
<dbReference type="KEGG" id="nmv:NITMOv2_2510"/>
<evidence type="ECO:0000313" key="10">
    <source>
        <dbReference type="Proteomes" id="UP000069205"/>
    </source>
</evidence>
<dbReference type="PANTHER" id="PTHR43266:SF2">
    <property type="entry name" value="MAJOR FACILITATOR SUPERFAMILY (MFS) PROFILE DOMAIN-CONTAINING PROTEIN"/>
    <property type="match status" value="1"/>
</dbReference>
<evidence type="ECO:0000256" key="3">
    <source>
        <dbReference type="ARBA" id="ARBA00022475"/>
    </source>
</evidence>
<evidence type="ECO:0000256" key="1">
    <source>
        <dbReference type="ARBA" id="ARBA00004651"/>
    </source>
</evidence>
<dbReference type="STRING" id="42253.NITMOv2_2510"/>
<keyword evidence="3" id="KW-1003">Cell membrane</keyword>